<keyword evidence="3" id="KW-1185">Reference proteome</keyword>
<dbReference type="PANTHER" id="PTHR47027:SF29">
    <property type="entry name" value="C2H2-TYPE DOMAIN-CONTAINING PROTEIN"/>
    <property type="match status" value="1"/>
</dbReference>
<dbReference type="PANTHER" id="PTHR47027">
    <property type="entry name" value="REVERSE TRANSCRIPTASE DOMAIN-CONTAINING PROTEIN"/>
    <property type="match status" value="1"/>
</dbReference>
<name>A0ABQ8TWB4_PERAM</name>
<dbReference type="Proteomes" id="UP001148838">
    <property type="component" value="Unassembled WGS sequence"/>
</dbReference>
<proteinExistence type="predicted"/>
<dbReference type="EMBL" id="JAJSOF020000001">
    <property type="protein sequence ID" value="KAJ4450608.1"/>
    <property type="molecule type" value="Genomic_DNA"/>
</dbReference>
<evidence type="ECO:0000313" key="2">
    <source>
        <dbReference type="EMBL" id="KAJ4450608.1"/>
    </source>
</evidence>
<comment type="caution">
    <text evidence="2">The sequence shown here is derived from an EMBL/GenBank/DDBJ whole genome shotgun (WGS) entry which is preliminary data.</text>
</comment>
<reference evidence="2 3" key="1">
    <citation type="journal article" date="2022" name="Allergy">
        <title>Genome assembly and annotation of Periplaneta americana reveal a comprehensive cockroach allergen profile.</title>
        <authorList>
            <person name="Wang L."/>
            <person name="Xiong Q."/>
            <person name="Saelim N."/>
            <person name="Wang L."/>
            <person name="Nong W."/>
            <person name="Wan A.T."/>
            <person name="Shi M."/>
            <person name="Liu X."/>
            <person name="Cao Q."/>
            <person name="Hui J.H.L."/>
            <person name="Sookrung N."/>
            <person name="Leung T.F."/>
            <person name="Tungtrongchitr A."/>
            <person name="Tsui S.K.W."/>
        </authorList>
    </citation>
    <scope>NUCLEOTIDE SEQUENCE [LARGE SCALE GENOMIC DNA]</scope>
    <source>
        <strain evidence="2">PWHHKU_190912</strain>
    </source>
</reference>
<protein>
    <submittedName>
        <fullName evidence="2">Uncharacterized protein</fullName>
    </submittedName>
</protein>
<evidence type="ECO:0000256" key="1">
    <source>
        <dbReference type="SAM" id="MobiDB-lite"/>
    </source>
</evidence>
<gene>
    <name evidence="2" type="ORF">ANN_02034</name>
</gene>
<feature type="compositionally biased region" description="Basic and acidic residues" evidence="1">
    <location>
        <begin position="233"/>
        <end position="244"/>
    </location>
</feature>
<organism evidence="2 3">
    <name type="scientific">Periplaneta americana</name>
    <name type="common">American cockroach</name>
    <name type="synonym">Blatta americana</name>
    <dbReference type="NCBI Taxonomy" id="6978"/>
    <lineage>
        <taxon>Eukaryota</taxon>
        <taxon>Metazoa</taxon>
        <taxon>Ecdysozoa</taxon>
        <taxon>Arthropoda</taxon>
        <taxon>Hexapoda</taxon>
        <taxon>Insecta</taxon>
        <taxon>Pterygota</taxon>
        <taxon>Neoptera</taxon>
        <taxon>Polyneoptera</taxon>
        <taxon>Dictyoptera</taxon>
        <taxon>Blattodea</taxon>
        <taxon>Blattoidea</taxon>
        <taxon>Blattidae</taxon>
        <taxon>Blattinae</taxon>
        <taxon>Periplaneta</taxon>
    </lineage>
</organism>
<evidence type="ECO:0000313" key="3">
    <source>
        <dbReference type="Proteomes" id="UP001148838"/>
    </source>
</evidence>
<sequence length="287" mass="32261">MSDSYFNSPSGAASLHRCYARCILHSGSAHDSIFATAALEYAIRKVQDNKEGLELNGLHQLLVYADGVNMLGENPQTIRENTGILLEASKEIGLEANPEQKKYMITSPDQNIVQNGNIKIGNLSFEEVEKFKYLEATVTNTNDIRKEIKRRINMGNACYYSVEKLLSSISTFGYADDIDITGRSFSAMSEAFLALERNAKKMGLSVNEKNSNMRYKSGRGRDPKESNANTAGWDKKERKGKEGRDRDGLMEWMVMPELLEREIGGWKLWIAMAGDESLRKPRLSNEL</sequence>
<accession>A0ABQ8TWB4</accession>
<feature type="region of interest" description="Disordered" evidence="1">
    <location>
        <begin position="207"/>
        <end position="244"/>
    </location>
</feature>